<feature type="domain" description="B box-type" evidence="9">
    <location>
        <begin position="93"/>
        <end position="133"/>
    </location>
</feature>
<proteinExistence type="predicted"/>
<dbReference type="Pfam" id="PF13765">
    <property type="entry name" value="PRY"/>
    <property type="match status" value="1"/>
</dbReference>
<dbReference type="SUPFAM" id="SSF49899">
    <property type="entry name" value="Concanavalin A-like lectins/glucanases"/>
    <property type="match status" value="1"/>
</dbReference>
<dbReference type="PROSITE" id="PS50089">
    <property type="entry name" value="ZF_RING_2"/>
    <property type="match status" value="1"/>
</dbReference>
<dbReference type="PROSITE" id="PS50188">
    <property type="entry name" value="B302_SPRY"/>
    <property type="match status" value="1"/>
</dbReference>
<dbReference type="SUPFAM" id="SSF57845">
    <property type="entry name" value="B-box zinc-binding domain"/>
    <property type="match status" value="1"/>
</dbReference>
<accession>A0A671TW38</accession>
<dbReference type="SMART" id="SM00184">
    <property type="entry name" value="RING"/>
    <property type="match status" value="1"/>
</dbReference>
<feature type="domain" description="RING-type" evidence="8">
    <location>
        <begin position="15"/>
        <end position="58"/>
    </location>
</feature>
<dbReference type="Proteomes" id="UP000472265">
    <property type="component" value="Chromosome 6"/>
</dbReference>
<dbReference type="SUPFAM" id="SSF57850">
    <property type="entry name" value="RING/U-box"/>
    <property type="match status" value="1"/>
</dbReference>
<name>A0A671TW38_SPAAU</name>
<evidence type="ECO:0000313" key="12">
    <source>
        <dbReference type="Proteomes" id="UP000472265"/>
    </source>
</evidence>
<dbReference type="GeneTree" id="ENSGT00940000154395"/>
<protein>
    <recommendedName>
        <fullName evidence="13">Tripartite motif containing 16</fullName>
    </recommendedName>
</protein>
<dbReference type="SMART" id="SM00589">
    <property type="entry name" value="PRY"/>
    <property type="match status" value="1"/>
</dbReference>
<dbReference type="PANTHER" id="PTHR25465">
    <property type="entry name" value="B-BOX DOMAIN CONTAINING"/>
    <property type="match status" value="1"/>
</dbReference>
<dbReference type="InterPro" id="IPR017907">
    <property type="entry name" value="Znf_RING_CS"/>
</dbReference>
<dbReference type="InterPro" id="IPR043136">
    <property type="entry name" value="B30.2/SPRY_sf"/>
</dbReference>
<reference evidence="11" key="3">
    <citation type="submission" date="2025-09" db="UniProtKB">
        <authorList>
            <consortium name="Ensembl"/>
        </authorList>
    </citation>
    <scope>IDENTIFICATION</scope>
</reference>
<dbReference type="GO" id="GO:0005737">
    <property type="term" value="C:cytoplasm"/>
    <property type="evidence" value="ECO:0007669"/>
    <property type="project" value="UniProtKB-ARBA"/>
</dbReference>
<evidence type="ECO:0000259" key="10">
    <source>
        <dbReference type="PROSITE" id="PS50188"/>
    </source>
</evidence>
<evidence type="ECO:0000259" key="9">
    <source>
        <dbReference type="PROSITE" id="PS50119"/>
    </source>
</evidence>
<dbReference type="Gene3D" id="2.60.120.920">
    <property type="match status" value="1"/>
</dbReference>
<evidence type="ECO:0000256" key="3">
    <source>
        <dbReference type="ARBA" id="ARBA00022771"/>
    </source>
</evidence>
<dbReference type="InterPro" id="IPR006574">
    <property type="entry name" value="PRY"/>
</dbReference>
<dbReference type="Gene3D" id="3.30.40.10">
    <property type="entry name" value="Zinc/RING finger domain, C3HC4 (zinc finger)"/>
    <property type="match status" value="1"/>
</dbReference>
<evidence type="ECO:0000256" key="4">
    <source>
        <dbReference type="ARBA" id="ARBA00022833"/>
    </source>
</evidence>
<evidence type="ECO:0000256" key="6">
    <source>
        <dbReference type="PROSITE-ProRule" id="PRU00024"/>
    </source>
</evidence>
<dbReference type="PANTHER" id="PTHR25465:SF5">
    <property type="entry name" value="E3 UBIQUITIN_ISG15 LIGASE TRIM25-RELATED"/>
    <property type="match status" value="1"/>
</dbReference>
<dbReference type="PROSITE" id="PS50119">
    <property type="entry name" value="ZF_BBOX"/>
    <property type="match status" value="1"/>
</dbReference>
<feature type="coiled-coil region" evidence="7">
    <location>
        <begin position="207"/>
        <end position="234"/>
    </location>
</feature>
<dbReference type="SMART" id="SM00336">
    <property type="entry name" value="BBOX"/>
    <property type="match status" value="1"/>
</dbReference>
<evidence type="ECO:0000313" key="11">
    <source>
        <dbReference type="Ensembl" id="ENSSAUP00010004867.1"/>
    </source>
</evidence>
<keyword evidence="5" id="KW-0391">Immunity</keyword>
<sequence>MAEARIPVRMNRLCCPICSQVLRNPVTVPCGHNFCMRCIQDRWDHEEGSRSPCSCPECGNRFAIRPRLIENTTLADLVRDTPALKRARTWTKTGSPLCGRHNRSLDVYCCTDEKVICQVCASAEHTGHTFGFVSRERRRNQEELENIQMKSQQILQKQEKKQRNLRKEEARNTEDYCEAVLAGVIDSIQRHFMSLKEAIGVQGKATAARVQTSLQTLEVKMNETRRRGAELELNLNLSDPLRPFELTKRAVDELGRQLEALCDKEFATISQTGTCVCGHVEIPSTFSERNTNIALWPLFTIYACGLSLDPTTAHQDLTICVGDKEVRNDKSSTMFHPERFMHRRQVLCREGLQAERCYYEVEVKGDKAEIALAYRGMDRKSRTRVSAFGGNAYSWSLDRSRSYSVSHRGDSIQLTTSPSQHRIGVYLEFKKGALSFYEVSDSMKFLYKVEAEFTEALYPGFWLGEKCCIRICDLRHDRL</sequence>
<keyword evidence="1" id="KW-0399">Innate immunity</keyword>
<evidence type="ECO:0000256" key="1">
    <source>
        <dbReference type="ARBA" id="ARBA00022588"/>
    </source>
</evidence>
<dbReference type="InterPro" id="IPR001841">
    <property type="entry name" value="Znf_RING"/>
</dbReference>
<evidence type="ECO:0000259" key="8">
    <source>
        <dbReference type="PROSITE" id="PS50089"/>
    </source>
</evidence>
<keyword evidence="7" id="KW-0175">Coiled coil</keyword>
<reference evidence="11" key="1">
    <citation type="submission" date="2021-04" db="EMBL/GenBank/DDBJ databases">
        <authorList>
            <consortium name="Wellcome Sanger Institute Data Sharing"/>
        </authorList>
    </citation>
    <scope>NUCLEOTIDE SEQUENCE [LARGE SCALE GENOMIC DNA]</scope>
</reference>
<dbReference type="CDD" id="cd19769">
    <property type="entry name" value="Bbox2_TRIM16-like"/>
    <property type="match status" value="1"/>
</dbReference>
<dbReference type="InterPro" id="IPR013083">
    <property type="entry name" value="Znf_RING/FYVE/PHD"/>
</dbReference>
<reference evidence="11" key="2">
    <citation type="submission" date="2025-08" db="UniProtKB">
        <authorList>
            <consortium name="Ensembl"/>
        </authorList>
    </citation>
    <scope>IDENTIFICATION</scope>
</reference>
<dbReference type="InterPro" id="IPR013320">
    <property type="entry name" value="ConA-like_dom_sf"/>
</dbReference>
<dbReference type="PRINTS" id="PR01407">
    <property type="entry name" value="BUTYPHLNCDUF"/>
</dbReference>
<dbReference type="InterPro" id="IPR001870">
    <property type="entry name" value="B30.2/SPRY"/>
</dbReference>
<dbReference type="GO" id="GO:0008270">
    <property type="term" value="F:zinc ion binding"/>
    <property type="evidence" value="ECO:0007669"/>
    <property type="project" value="UniProtKB-KW"/>
</dbReference>
<dbReference type="Pfam" id="PF00622">
    <property type="entry name" value="SPRY"/>
    <property type="match status" value="1"/>
</dbReference>
<evidence type="ECO:0000256" key="5">
    <source>
        <dbReference type="ARBA" id="ARBA00022859"/>
    </source>
</evidence>
<dbReference type="SMART" id="SM00449">
    <property type="entry name" value="SPRY"/>
    <property type="match status" value="1"/>
</dbReference>
<dbReference type="InterPro" id="IPR000315">
    <property type="entry name" value="Znf_B-box"/>
</dbReference>
<dbReference type="Ensembl" id="ENSSAUT00010005251.1">
    <property type="protein sequence ID" value="ENSSAUP00010004867.1"/>
    <property type="gene ID" value="ENSSAUG00010002479.1"/>
</dbReference>
<dbReference type="InterPro" id="IPR051051">
    <property type="entry name" value="E3_ubiq-ligase_TRIM/RNF"/>
</dbReference>
<evidence type="ECO:0008006" key="13">
    <source>
        <dbReference type="Google" id="ProtNLM"/>
    </source>
</evidence>
<keyword evidence="12" id="KW-1185">Reference proteome</keyword>
<dbReference type="InterPro" id="IPR003879">
    <property type="entry name" value="Butyrophylin_SPRY"/>
</dbReference>
<keyword evidence="4" id="KW-0862">Zinc</keyword>
<dbReference type="InterPro" id="IPR003877">
    <property type="entry name" value="SPRY_dom"/>
</dbReference>
<dbReference type="Gene3D" id="3.30.160.60">
    <property type="entry name" value="Classic Zinc Finger"/>
    <property type="match status" value="1"/>
</dbReference>
<organism evidence="11 12">
    <name type="scientific">Sparus aurata</name>
    <name type="common">Gilthead sea bream</name>
    <dbReference type="NCBI Taxonomy" id="8175"/>
    <lineage>
        <taxon>Eukaryota</taxon>
        <taxon>Metazoa</taxon>
        <taxon>Chordata</taxon>
        <taxon>Craniata</taxon>
        <taxon>Vertebrata</taxon>
        <taxon>Euteleostomi</taxon>
        <taxon>Actinopterygii</taxon>
        <taxon>Neopterygii</taxon>
        <taxon>Teleostei</taxon>
        <taxon>Neoteleostei</taxon>
        <taxon>Acanthomorphata</taxon>
        <taxon>Eupercaria</taxon>
        <taxon>Spariformes</taxon>
        <taxon>Sparidae</taxon>
        <taxon>Sparus</taxon>
    </lineage>
</organism>
<evidence type="ECO:0000256" key="2">
    <source>
        <dbReference type="ARBA" id="ARBA00022723"/>
    </source>
</evidence>
<keyword evidence="3 6" id="KW-0863">Zinc-finger</keyword>
<keyword evidence="2" id="KW-0479">Metal-binding</keyword>
<dbReference type="InParanoid" id="A0A671TW38"/>
<dbReference type="OMA" id="DSMKFLY"/>
<evidence type="ECO:0000256" key="7">
    <source>
        <dbReference type="SAM" id="Coils"/>
    </source>
</evidence>
<dbReference type="Pfam" id="PF00643">
    <property type="entry name" value="zf-B_box"/>
    <property type="match status" value="1"/>
</dbReference>
<feature type="domain" description="B30.2/SPRY" evidence="10">
    <location>
        <begin position="286"/>
        <end position="478"/>
    </location>
</feature>
<dbReference type="AlphaFoldDB" id="A0A671TW38"/>
<dbReference type="PROSITE" id="PS00518">
    <property type="entry name" value="ZF_RING_1"/>
    <property type="match status" value="1"/>
</dbReference>
<dbReference type="GO" id="GO:0045087">
    <property type="term" value="P:innate immune response"/>
    <property type="evidence" value="ECO:0007669"/>
    <property type="project" value="UniProtKB-KW"/>
</dbReference>
<dbReference type="Pfam" id="PF15227">
    <property type="entry name" value="zf-C3HC4_4"/>
    <property type="match status" value="1"/>
</dbReference>